<reference evidence="2" key="1">
    <citation type="submission" date="2020-06" db="EMBL/GenBank/DDBJ databases">
        <authorList>
            <consortium name="Plant Systems Biology data submission"/>
        </authorList>
    </citation>
    <scope>NUCLEOTIDE SEQUENCE</scope>
    <source>
        <strain evidence="2">D6</strain>
    </source>
</reference>
<dbReference type="EMBL" id="CAICTM010000437">
    <property type="protein sequence ID" value="CAB9510483.1"/>
    <property type="molecule type" value="Genomic_DNA"/>
</dbReference>
<name>A0A9N8DWY3_9STRA</name>
<evidence type="ECO:0000313" key="2">
    <source>
        <dbReference type="EMBL" id="CAB9510483.1"/>
    </source>
</evidence>
<proteinExistence type="predicted"/>
<feature type="region of interest" description="Disordered" evidence="1">
    <location>
        <begin position="1"/>
        <end position="21"/>
    </location>
</feature>
<gene>
    <name evidence="2" type="ORF">SEMRO_438_G143040.1</name>
</gene>
<accession>A0A9N8DWY3</accession>
<dbReference type="InterPro" id="IPR036282">
    <property type="entry name" value="Glutathione-S-Trfase_C_sf"/>
</dbReference>
<evidence type="ECO:0000256" key="1">
    <source>
        <dbReference type="SAM" id="MobiDB-lite"/>
    </source>
</evidence>
<dbReference type="AlphaFoldDB" id="A0A9N8DWY3"/>
<organism evidence="2 3">
    <name type="scientific">Seminavis robusta</name>
    <dbReference type="NCBI Taxonomy" id="568900"/>
    <lineage>
        <taxon>Eukaryota</taxon>
        <taxon>Sar</taxon>
        <taxon>Stramenopiles</taxon>
        <taxon>Ochrophyta</taxon>
        <taxon>Bacillariophyta</taxon>
        <taxon>Bacillariophyceae</taxon>
        <taxon>Bacillariophycidae</taxon>
        <taxon>Naviculales</taxon>
        <taxon>Naviculaceae</taxon>
        <taxon>Seminavis</taxon>
    </lineage>
</organism>
<dbReference type="OrthoDB" id="9988732at2759"/>
<dbReference type="Proteomes" id="UP001153069">
    <property type="component" value="Unassembled WGS sequence"/>
</dbReference>
<keyword evidence="3" id="KW-1185">Reference proteome</keyword>
<evidence type="ECO:0000313" key="3">
    <source>
        <dbReference type="Proteomes" id="UP001153069"/>
    </source>
</evidence>
<dbReference type="SUPFAM" id="SSF47616">
    <property type="entry name" value="GST C-terminal domain-like"/>
    <property type="match status" value="1"/>
</dbReference>
<comment type="caution">
    <text evidence="2">The sequence shown here is derived from an EMBL/GenBank/DDBJ whole genome shotgun (WGS) entry which is preliminary data.</text>
</comment>
<sequence>MKASSNAGSGGSNSGLPRMDLRPMTAKTLRTVTPLRVAGVLLDLFSRVGQRSPPNQSKTEHIRFISIAVSNYNEKVRWGLDLLENHPKSPVYYTEDMHPPAFAAFHSVPASKDQSSQAPMVVLPLPKERAVWGSDTILREICSDPETVNLYPAAIKAKVQALEDELGTRLGATARCWGYSILFDKSKKHYATASKFLTLQCPRIEQLVFDRMMDRGLAKGMVRAMKVTEFADASEHEIRKVFDEMSQALEAAGGDYLMGSEYGFTAADLTLGALSYFIIRPPEMTPFLLPESETPPVMLRLGEELRETLAGKYVLKMYQQNRPIDSQTGVIDLKKVDQNRVPWKEAVGAVTILGSIVYGIILSATKA</sequence>
<protein>
    <submittedName>
        <fullName evidence="2">Uncharacterized protein</fullName>
    </submittedName>
</protein>